<proteinExistence type="predicted"/>
<feature type="compositionally biased region" description="Basic and acidic residues" evidence="1">
    <location>
        <begin position="36"/>
        <end position="49"/>
    </location>
</feature>
<dbReference type="InParanoid" id="C0P0I2"/>
<dbReference type="Proteomes" id="UP000001631">
    <property type="component" value="Unassembled WGS sequence"/>
</dbReference>
<dbReference type="GeneID" id="69041928"/>
<organism evidence="2 3">
    <name type="scientific">Ajellomyces capsulatus (strain G186AR / H82 / ATCC MYA-2454 / RMSCC 2432)</name>
    <name type="common">Darling's disease fungus</name>
    <name type="synonym">Histoplasma capsulatum</name>
    <dbReference type="NCBI Taxonomy" id="447093"/>
    <lineage>
        <taxon>Eukaryota</taxon>
        <taxon>Fungi</taxon>
        <taxon>Dikarya</taxon>
        <taxon>Ascomycota</taxon>
        <taxon>Pezizomycotina</taxon>
        <taxon>Eurotiomycetes</taxon>
        <taxon>Eurotiomycetidae</taxon>
        <taxon>Onygenales</taxon>
        <taxon>Ajellomycetaceae</taxon>
        <taxon>Histoplasma</taxon>
    </lineage>
</organism>
<protein>
    <submittedName>
        <fullName evidence="2">Uncharacterized protein</fullName>
    </submittedName>
</protein>
<dbReference type="RefSeq" id="XP_045283283.1">
    <property type="nucleotide sequence ID" value="XM_045435961.1"/>
</dbReference>
<keyword evidence="3" id="KW-1185">Reference proteome</keyword>
<dbReference type="AlphaFoldDB" id="C0P0I2"/>
<feature type="region of interest" description="Disordered" evidence="1">
    <location>
        <begin position="34"/>
        <end position="61"/>
    </location>
</feature>
<reference evidence="2" key="1">
    <citation type="submission" date="2009-02" db="EMBL/GenBank/DDBJ databases">
        <title>The Genome Sequence of Ajellomyces capsulatus strain G186AR.</title>
        <authorList>
            <consortium name="The Broad Institute Genome Sequencing Platform"/>
            <person name="Champion M."/>
            <person name="Cuomo C."/>
            <person name="Ma L.-J."/>
            <person name="Henn M.R."/>
            <person name="Sil A."/>
            <person name="Goldman B."/>
            <person name="Young S.K."/>
            <person name="Kodira C.D."/>
            <person name="Zeng Q."/>
            <person name="Koehrsen M."/>
            <person name="Alvarado L."/>
            <person name="Berlin A."/>
            <person name="Borenstein D."/>
            <person name="Chen Z."/>
            <person name="Engels R."/>
            <person name="Freedman E."/>
            <person name="Gellesch M."/>
            <person name="Goldberg J."/>
            <person name="Griggs A."/>
            <person name="Gujja S."/>
            <person name="Heiman D."/>
            <person name="Hepburn T."/>
            <person name="Howarth C."/>
            <person name="Jen D."/>
            <person name="Larson L."/>
            <person name="Lewis B."/>
            <person name="Mehta T."/>
            <person name="Park D."/>
            <person name="Pearson M."/>
            <person name="Roberts A."/>
            <person name="Saif S."/>
            <person name="Shea T."/>
            <person name="Shenoy N."/>
            <person name="Sisk P."/>
            <person name="Stolte C."/>
            <person name="Sykes S."/>
            <person name="Walk T."/>
            <person name="White J."/>
            <person name="Yandava C."/>
            <person name="Klein B."/>
            <person name="McEwen J.G."/>
            <person name="Puccia R."/>
            <person name="Goldman G.H."/>
            <person name="Felipe M.S."/>
            <person name="Nino-Vega G."/>
            <person name="San-Blas G."/>
            <person name="Taylor J."/>
            <person name="Mendoza L."/>
            <person name="Galagan J."/>
            <person name="Nusbaum C."/>
            <person name="Birren B."/>
        </authorList>
    </citation>
    <scope>NUCLEOTIDE SEQUENCE</scope>
    <source>
        <strain evidence="2">G186AR</strain>
    </source>
</reference>
<evidence type="ECO:0000256" key="1">
    <source>
        <dbReference type="SAM" id="MobiDB-lite"/>
    </source>
</evidence>
<evidence type="ECO:0000313" key="2">
    <source>
        <dbReference type="EMBL" id="EEH02802.1"/>
    </source>
</evidence>
<dbReference type="HOGENOM" id="CLU_1885182_0_0_1"/>
<accession>C0P0I2</accession>
<dbReference type="EMBL" id="GG663381">
    <property type="protein sequence ID" value="EEH02802.1"/>
    <property type="molecule type" value="Genomic_DNA"/>
</dbReference>
<gene>
    <name evidence="2" type="ORF">HCBG_08912</name>
</gene>
<name>C0P0I2_AJECG</name>
<evidence type="ECO:0000313" key="3">
    <source>
        <dbReference type="Proteomes" id="UP000001631"/>
    </source>
</evidence>
<sequence length="135" mass="14350">MGVPGIRKSTAKGMPAVCIYIDTFYISPEQLNPTSKRIDRAGNPDRDPSQAEQRTGDGSIGVDVIAGTGPDWEIQQHCTSIGSPGSGFTVRIPSVLVATVYESTVTVRGKVAIDLNQLFHSTCTVFARRPGATGE</sequence>